<dbReference type="InterPro" id="IPR002123">
    <property type="entry name" value="Plipid/glycerol_acylTrfase"/>
</dbReference>
<dbReference type="GO" id="GO:0003841">
    <property type="term" value="F:1-acylglycerol-3-phosphate O-acyltransferase activity"/>
    <property type="evidence" value="ECO:0007669"/>
    <property type="project" value="TreeGrafter"/>
</dbReference>
<sequence>MIEHRTDVPRTYRVVAGALRPIFRAATRYEVSGTEHVPASGGFIVTPNHVSHIDPFPWAHVLYLRGIAPVFLAKSELFQTPVVGQVMRGAQQVPVYRESRRAVDALRDAVTALEQGRCVAVYPEGSLTRDPQLWPMRGKSGAARLALQSGAPVIPIATWGAQELLPPYARVPRLHRRHRVQIRFGPPVDLTDLAARPDERHVAAEATDRIMAAITAELEQLRGEPAPAQRHDPSTHGQQVTGNYRRAPRTRPGGHP</sequence>
<evidence type="ECO:0000259" key="4">
    <source>
        <dbReference type="SMART" id="SM00563"/>
    </source>
</evidence>
<keyword evidence="6" id="KW-1185">Reference proteome</keyword>
<dbReference type="GO" id="GO:0006654">
    <property type="term" value="P:phosphatidic acid biosynthetic process"/>
    <property type="evidence" value="ECO:0007669"/>
    <property type="project" value="TreeGrafter"/>
</dbReference>
<dbReference type="RefSeq" id="WP_179461207.1">
    <property type="nucleotide sequence ID" value="NZ_JACBZX010000001.1"/>
</dbReference>
<dbReference type="SUPFAM" id="SSF69593">
    <property type="entry name" value="Glycerol-3-phosphate (1)-acyltransferase"/>
    <property type="match status" value="1"/>
</dbReference>
<dbReference type="Proteomes" id="UP000592181">
    <property type="component" value="Unassembled WGS sequence"/>
</dbReference>
<dbReference type="Pfam" id="PF01553">
    <property type="entry name" value="Acyltransferase"/>
    <property type="match status" value="1"/>
</dbReference>
<dbReference type="EMBL" id="JACBZX010000001">
    <property type="protein sequence ID" value="NYG35552.1"/>
    <property type="molecule type" value="Genomic_DNA"/>
</dbReference>
<protein>
    <submittedName>
        <fullName evidence="5">1-acyl-sn-glycerol-3-phosphate acyltransferase</fullName>
    </submittedName>
</protein>
<dbReference type="PANTHER" id="PTHR10434">
    <property type="entry name" value="1-ACYL-SN-GLYCEROL-3-PHOSPHATE ACYLTRANSFERASE"/>
    <property type="match status" value="1"/>
</dbReference>
<evidence type="ECO:0000313" key="6">
    <source>
        <dbReference type="Proteomes" id="UP000592181"/>
    </source>
</evidence>
<feature type="region of interest" description="Disordered" evidence="3">
    <location>
        <begin position="220"/>
        <end position="256"/>
    </location>
</feature>
<accession>A0A852WX28</accession>
<reference evidence="5 6" key="1">
    <citation type="submission" date="2020-07" db="EMBL/GenBank/DDBJ databases">
        <title>Sequencing the genomes of 1000 actinobacteria strains.</title>
        <authorList>
            <person name="Klenk H.-P."/>
        </authorList>
    </citation>
    <scope>NUCLEOTIDE SEQUENCE [LARGE SCALE GENOMIC DNA]</scope>
    <source>
        <strain evidence="5 6">DSM 24723</strain>
    </source>
</reference>
<evidence type="ECO:0000313" key="5">
    <source>
        <dbReference type="EMBL" id="NYG35552.1"/>
    </source>
</evidence>
<evidence type="ECO:0000256" key="3">
    <source>
        <dbReference type="SAM" id="MobiDB-lite"/>
    </source>
</evidence>
<proteinExistence type="predicted"/>
<keyword evidence="2 5" id="KW-0012">Acyltransferase</keyword>
<gene>
    <name evidence="5" type="ORF">BJY28_000021</name>
</gene>
<feature type="compositionally biased region" description="Basic residues" evidence="3">
    <location>
        <begin position="246"/>
        <end position="256"/>
    </location>
</feature>
<dbReference type="PANTHER" id="PTHR10434:SF55">
    <property type="entry name" value="POSSIBLE ACYLTRANSFERASE"/>
    <property type="match status" value="1"/>
</dbReference>
<feature type="domain" description="Phospholipid/glycerol acyltransferase" evidence="4">
    <location>
        <begin position="43"/>
        <end position="161"/>
    </location>
</feature>
<dbReference type="AlphaFoldDB" id="A0A852WX28"/>
<dbReference type="SMART" id="SM00563">
    <property type="entry name" value="PlsC"/>
    <property type="match status" value="1"/>
</dbReference>
<evidence type="ECO:0000256" key="1">
    <source>
        <dbReference type="ARBA" id="ARBA00022679"/>
    </source>
</evidence>
<dbReference type="CDD" id="cd07989">
    <property type="entry name" value="LPLAT_AGPAT-like"/>
    <property type="match status" value="1"/>
</dbReference>
<comment type="caution">
    <text evidence="5">The sequence shown here is derived from an EMBL/GenBank/DDBJ whole genome shotgun (WGS) entry which is preliminary data.</text>
</comment>
<evidence type="ECO:0000256" key="2">
    <source>
        <dbReference type="ARBA" id="ARBA00023315"/>
    </source>
</evidence>
<organism evidence="5 6">
    <name type="scientific">Janibacter alkaliphilus</name>
    <dbReference type="NCBI Taxonomy" id="1069963"/>
    <lineage>
        <taxon>Bacteria</taxon>
        <taxon>Bacillati</taxon>
        <taxon>Actinomycetota</taxon>
        <taxon>Actinomycetes</taxon>
        <taxon>Micrococcales</taxon>
        <taxon>Intrasporangiaceae</taxon>
        <taxon>Janibacter</taxon>
    </lineage>
</organism>
<keyword evidence="1 5" id="KW-0808">Transferase</keyword>
<name>A0A852WX28_9MICO</name>
<dbReference type="GO" id="GO:0005886">
    <property type="term" value="C:plasma membrane"/>
    <property type="evidence" value="ECO:0007669"/>
    <property type="project" value="TreeGrafter"/>
</dbReference>